<dbReference type="PANTHER" id="PTHR35515:SF1">
    <property type="entry name" value="NAD(P)H-QUINONE OXIDOREDUCTASE SUBUNIT N, CHLOROPLASTIC"/>
    <property type="match status" value="1"/>
</dbReference>
<comment type="function">
    <text evidence="8">NDH-1 shuttles electrons from an unknown electron donor, via FMN and iron-sulfur (Fe-S) centers, to quinones in the respiratory and/or the photosynthetic chain. The immediate electron acceptor for the enzyme in this species is believed to be plastoquinone. Couples the redox reaction to proton translocation, and thus conserves the redox energy in a proton gradient. Cyanobacterial NDH-1 also plays a role in inorganic carbon-concentration.</text>
</comment>
<evidence type="ECO:0000256" key="7">
    <source>
        <dbReference type="ARBA" id="ARBA00023136"/>
    </source>
</evidence>
<evidence type="ECO:0000256" key="1">
    <source>
        <dbReference type="ARBA" id="ARBA00022448"/>
    </source>
</evidence>
<keyword evidence="2 8" id="KW-0874">Quinone</keyword>
<evidence type="ECO:0000256" key="3">
    <source>
        <dbReference type="ARBA" id="ARBA00022857"/>
    </source>
</evidence>
<evidence type="ECO:0000256" key="6">
    <source>
        <dbReference type="ARBA" id="ARBA00023027"/>
    </source>
</evidence>
<organism evidence="9 10">
    <name type="scientific">Pseudocalidococcus azoricus BACA0444</name>
    <dbReference type="NCBI Taxonomy" id="2918990"/>
    <lineage>
        <taxon>Bacteria</taxon>
        <taxon>Bacillati</taxon>
        <taxon>Cyanobacteriota</taxon>
        <taxon>Cyanophyceae</taxon>
        <taxon>Acaryochloridales</taxon>
        <taxon>Thermosynechococcaceae</taxon>
        <taxon>Pseudocalidococcus</taxon>
        <taxon>Pseudocalidococcus azoricus</taxon>
    </lineage>
</organism>
<evidence type="ECO:0000256" key="2">
    <source>
        <dbReference type="ARBA" id="ARBA00022719"/>
    </source>
</evidence>
<evidence type="ECO:0000256" key="8">
    <source>
        <dbReference type="HAMAP-Rule" id="MF_01353"/>
    </source>
</evidence>
<comment type="catalytic activity">
    <reaction evidence="8">
        <text>a plastoquinone + NADH + (n+1) H(+)(in) = a plastoquinol + NAD(+) + n H(+)(out)</text>
        <dbReference type="Rhea" id="RHEA:42608"/>
        <dbReference type="Rhea" id="RHEA-COMP:9561"/>
        <dbReference type="Rhea" id="RHEA-COMP:9562"/>
        <dbReference type="ChEBI" id="CHEBI:15378"/>
        <dbReference type="ChEBI" id="CHEBI:17757"/>
        <dbReference type="ChEBI" id="CHEBI:57540"/>
        <dbReference type="ChEBI" id="CHEBI:57945"/>
        <dbReference type="ChEBI" id="CHEBI:62192"/>
    </reaction>
</comment>
<protein>
    <recommendedName>
        <fullName evidence="8">NAD(P)H-quinone oxidoreductase subunit N</fullName>
        <ecNumber evidence="8">7.1.1.-</ecNumber>
    </recommendedName>
    <alternativeName>
        <fullName evidence="8">NAD(P)H dehydrogenase I subunit N</fullName>
        <shortName evidence="8">NDH-1 subunit N</shortName>
        <shortName evidence="8">NDH-N</shortName>
    </alternativeName>
</protein>
<keyword evidence="8" id="KW-0793">Thylakoid</keyword>
<comment type="subunit">
    <text evidence="8">NDH-1 can be composed of about 15 different subunits; different subcomplexes with different compositions have been identified which probably have different functions.</text>
</comment>
<reference evidence="10" key="1">
    <citation type="submission" date="2023-07" db="EMBL/GenBank/DDBJ databases">
        <authorList>
            <person name="Luz R."/>
            <person name="Cordeiro R."/>
            <person name="Fonseca A."/>
            <person name="Goncalves V."/>
        </authorList>
    </citation>
    <scope>NUCLEOTIDE SEQUENCE [LARGE SCALE GENOMIC DNA]</scope>
    <source>
        <strain evidence="10">BACA0444</strain>
    </source>
</reference>
<comment type="subcellular location">
    <subcellularLocation>
        <location evidence="8">Cellular thylakoid membrane</location>
        <topology evidence="8">Peripheral membrane protein</topology>
        <orientation evidence="8">Cytoplasmic side</orientation>
    </subcellularLocation>
</comment>
<proteinExistence type="inferred from homology"/>
<dbReference type="InterPro" id="IPR020874">
    <property type="entry name" value="NAD(P)H-quinone_OxRdtase_su_N"/>
</dbReference>
<keyword evidence="1 8" id="KW-0813">Transport</keyword>
<evidence type="ECO:0000256" key="4">
    <source>
        <dbReference type="ARBA" id="ARBA00022957"/>
    </source>
</evidence>
<name>A0AAE4FT92_9CYAN</name>
<dbReference type="Proteomes" id="UP001268256">
    <property type="component" value="Unassembled WGS sequence"/>
</dbReference>
<dbReference type="EMBL" id="JAVMIP010000007">
    <property type="protein sequence ID" value="MDS3860897.1"/>
    <property type="molecule type" value="Genomic_DNA"/>
</dbReference>
<dbReference type="RefSeq" id="WP_322878156.1">
    <property type="nucleotide sequence ID" value="NZ_JAVMIP010000007.1"/>
</dbReference>
<keyword evidence="4 8" id="KW-0618">Plastoquinone</keyword>
<gene>
    <name evidence="8" type="primary">ndhN</name>
    <name evidence="9" type="ORF">RIF25_08725</name>
</gene>
<evidence type="ECO:0000313" key="9">
    <source>
        <dbReference type="EMBL" id="MDS3860897.1"/>
    </source>
</evidence>
<keyword evidence="5 8" id="KW-1278">Translocase</keyword>
<dbReference type="GO" id="GO:0048038">
    <property type="term" value="F:quinone binding"/>
    <property type="evidence" value="ECO:0007669"/>
    <property type="project" value="UniProtKB-KW"/>
</dbReference>
<comment type="caution">
    <text evidence="9">The sequence shown here is derived from an EMBL/GenBank/DDBJ whole genome shotgun (WGS) entry which is preliminary data.</text>
</comment>
<keyword evidence="10" id="KW-1185">Reference proteome</keyword>
<dbReference type="GO" id="GO:0016655">
    <property type="term" value="F:oxidoreductase activity, acting on NAD(P)H, quinone or similar compound as acceptor"/>
    <property type="evidence" value="ECO:0007669"/>
    <property type="project" value="UniProtKB-UniRule"/>
</dbReference>
<comment type="similarity">
    <text evidence="8">Belongs to the complex I NdhN subunit family.</text>
</comment>
<keyword evidence="3 8" id="KW-0521">NADP</keyword>
<dbReference type="GO" id="GO:0031676">
    <property type="term" value="C:plasma membrane-derived thylakoid membrane"/>
    <property type="evidence" value="ECO:0007669"/>
    <property type="project" value="UniProtKB-SubCell"/>
</dbReference>
<dbReference type="Pfam" id="PF11909">
    <property type="entry name" value="NdhN"/>
    <property type="match status" value="1"/>
</dbReference>
<keyword evidence="6 8" id="KW-0520">NAD</keyword>
<dbReference type="AlphaFoldDB" id="A0AAE4FT92"/>
<evidence type="ECO:0000256" key="5">
    <source>
        <dbReference type="ARBA" id="ARBA00022967"/>
    </source>
</evidence>
<evidence type="ECO:0000313" key="10">
    <source>
        <dbReference type="Proteomes" id="UP001268256"/>
    </source>
</evidence>
<dbReference type="EC" id="7.1.1.-" evidence="8"/>
<keyword evidence="7 8" id="KW-0472">Membrane</keyword>
<dbReference type="PANTHER" id="PTHR35515">
    <property type="entry name" value="NAD(P)H-QUINONE OXIDOREDUCTASE SUBUNIT N, CHLOROPLASTIC"/>
    <property type="match status" value="1"/>
</dbReference>
<accession>A0AAE4FT92</accession>
<comment type="catalytic activity">
    <reaction evidence="8">
        <text>a plastoquinone + NADPH + (n+1) H(+)(in) = a plastoquinol + NADP(+) + n H(+)(out)</text>
        <dbReference type="Rhea" id="RHEA:42612"/>
        <dbReference type="Rhea" id="RHEA-COMP:9561"/>
        <dbReference type="Rhea" id="RHEA-COMP:9562"/>
        <dbReference type="ChEBI" id="CHEBI:15378"/>
        <dbReference type="ChEBI" id="CHEBI:17757"/>
        <dbReference type="ChEBI" id="CHEBI:57783"/>
        <dbReference type="ChEBI" id="CHEBI:58349"/>
        <dbReference type="ChEBI" id="CHEBI:62192"/>
    </reaction>
</comment>
<dbReference type="HAMAP" id="MF_01353">
    <property type="entry name" value="NDH1_NDH1N"/>
    <property type="match status" value="1"/>
</dbReference>
<sequence length="151" mass="16682">MGLLLAGNQFVRDLDQAGALAMYVPPEGGFEGRYQRRLRTAGYPTLHLSAPGLGDLSAYLTQVHGIRPAHTGKENIRVYFRPPLVTYHLENLPPQAKGLALWLIDGKKLSRQELAYLSLLTQQEPRLKIVVEVGGARDVQWQPLSTIAQAA</sequence>